<comment type="pathway">
    <text evidence="1 4">Purine metabolism; IMP biosynthesis via de novo pathway; N(2)-formyl-N(1)-(5-phospho-D-ribosyl)glycinamide from N(1)-(5-phospho-D-ribosyl)glycinamide (10-formyl THF route): step 1/1.</text>
</comment>
<evidence type="ECO:0000256" key="2">
    <source>
        <dbReference type="ARBA" id="ARBA00022679"/>
    </source>
</evidence>
<dbReference type="InterPro" id="IPR036477">
    <property type="entry name" value="Formyl_transf_N_sf"/>
</dbReference>
<dbReference type="InterPro" id="IPR002376">
    <property type="entry name" value="Formyl_transf_N"/>
</dbReference>
<comment type="catalytic activity">
    <reaction evidence="4">
        <text>N(1)-(5-phospho-beta-D-ribosyl)glycinamide + (6R)-10-formyltetrahydrofolate = N(2)-formyl-N(1)-(5-phospho-beta-D-ribosyl)glycinamide + (6S)-5,6,7,8-tetrahydrofolate + H(+)</text>
        <dbReference type="Rhea" id="RHEA:15053"/>
        <dbReference type="ChEBI" id="CHEBI:15378"/>
        <dbReference type="ChEBI" id="CHEBI:57453"/>
        <dbReference type="ChEBI" id="CHEBI:143788"/>
        <dbReference type="ChEBI" id="CHEBI:147286"/>
        <dbReference type="ChEBI" id="CHEBI:195366"/>
        <dbReference type="EC" id="2.1.2.2"/>
    </reaction>
</comment>
<evidence type="ECO:0000256" key="1">
    <source>
        <dbReference type="ARBA" id="ARBA00005054"/>
    </source>
</evidence>
<dbReference type="RefSeq" id="WP_061992904.1">
    <property type="nucleotide sequence ID" value="NZ_DF967991.1"/>
</dbReference>
<dbReference type="EMBL" id="DF967991">
    <property type="protein sequence ID" value="GAO99486.1"/>
    <property type="molecule type" value="Genomic_DNA"/>
</dbReference>
<proteinExistence type="inferred from homology"/>
<dbReference type="InterPro" id="IPR004607">
    <property type="entry name" value="GART"/>
</dbReference>
<dbReference type="GO" id="GO:0006189">
    <property type="term" value="P:'de novo' IMP biosynthetic process"/>
    <property type="evidence" value="ECO:0007669"/>
    <property type="project" value="UniProtKB-UniRule"/>
</dbReference>
<dbReference type="Pfam" id="PF00551">
    <property type="entry name" value="Formyl_trans_N"/>
    <property type="match status" value="1"/>
</dbReference>
<dbReference type="UniPathway" id="UPA00074">
    <property type="reaction ID" value="UER00126"/>
</dbReference>
<dbReference type="STRING" id="157463.GCA_001047075_00417"/>
<keyword evidence="2 4" id="KW-0808">Transferase</keyword>
<accession>A0A0K8MG32</accession>
<feature type="active site" description="Proton donor" evidence="4">
    <location>
        <position position="117"/>
    </location>
</feature>
<dbReference type="AlphaFoldDB" id="A0A0K8MG32"/>
<dbReference type="PANTHER" id="PTHR43369:SF2">
    <property type="entry name" value="PHOSPHORIBOSYLGLYCINAMIDE FORMYLTRANSFERASE"/>
    <property type="match status" value="1"/>
</dbReference>
<evidence type="ECO:0000256" key="4">
    <source>
        <dbReference type="HAMAP-Rule" id="MF_01930"/>
    </source>
</evidence>
<dbReference type="EC" id="2.1.2.2" evidence="4"/>
<evidence type="ECO:0000313" key="6">
    <source>
        <dbReference type="EMBL" id="GAO99486.1"/>
    </source>
</evidence>
<dbReference type="HAMAP" id="MF_01930">
    <property type="entry name" value="PurN"/>
    <property type="match status" value="1"/>
</dbReference>
<dbReference type="CDD" id="cd08645">
    <property type="entry name" value="FMT_core_GART"/>
    <property type="match status" value="1"/>
</dbReference>
<feature type="binding site" evidence="4">
    <location>
        <begin position="20"/>
        <end position="22"/>
    </location>
    <ligand>
        <name>N(1)-(5-phospho-beta-D-ribosyl)glycinamide</name>
        <dbReference type="ChEBI" id="CHEBI:143788"/>
    </ligand>
</feature>
<dbReference type="OrthoDB" id="9806170at2"/>
<dbReference type="Gene3D" id="3.40.50.170">
    <property type="entry name" value="Formyl transferase, N-terminal domain"/>
    <property type="match status" value="1"/>
</dbReference>
<keyword evidence="7" id="KW-1185">Reference proteome</keyword>
<feature type="site" description="Raises pKa of active site His" evidence="4">
    <location>
        <position position="153"/>
    </location>
</feature>
<keyword evidence="3 4" id="KW-0658">Purine biosynthesis</keyword>
<dbReference type="Proteomes" id="UP000253891">
    <property type="component" value="Unassembled WGS sequence"/>
</dbReference>
<feature type="binding site" evidence="4">
    <location>
        <position position="115"/>
    </location>
    <ligand>
        <name>(6R)-10-formyltetrahydrofolate</name>
        <dbReference type="ChEBI" id="CHEBI:195366"/>
    </ligand>
</feature>
<dbReference type="GO" id="GO:0005829">
    <property type="term" value="C:cytosol"/>
    <property type="evidence" value="ECO:0007669"/>
    <property type="project" value="TreeGrafter"/>
</dbReference>
<dbReference type="NCBIfam" id="TIGR00639">
    <property type="entry name" value="PurN"/>
    <property type="match status" value="1"/>
</dbReference>
<feature type="binding site" evidence="4">
    <location>
        <position position="73"/>
    </location>
    <ligand>
        <name>(6R)-10-formyltetrahydrofolate</name>
        <dbReference type="ChEBI" id="CHEBI:195366"/>
    </ligand>
</feature>
<feature type="domain" description="Formyl transferase N-terminal" evidence="5">
    <location>
        <begin position="11"/>
        <end position="190"/>
    </location>
</feature>
<sequence length="201" mass="21951">MASSIGTEKVRLAVFASGTGTNFTALQEAIADQDLAAEIAVVVVDHQDAPVIDRAAQWGIPVFKIRYRDYETKAEAEAAIVKELQDRQVDGILLAGYMRILTETLLTAFPQKIVNLHPALLPKFPGRHSIEDAYEAGVSETGVTVHFIDNGIDTGPAIAQVAVPRYPDDSLADLTERIHATEHKLYPQVLAELVDKGVFFK</sequence>
<evidence type="ECO:0000259" key="5">
    <source>
        <dbReference type="Pfam" id="PF00551"/>
    </source>
</evidence>
<feature type="binding site" evidence="4">
    <location>
        <begin position="98"/>
        <end position="101"/>
    </location>
    <ligand>
        <name>(6R)-10-formyltetrahydrofolate</name>
        <dbReference type="ChEBI" id="CHEBI:195366"/>
    </ligand>
</feature>
<dbReference type="GO" id="GO:0004644">
    <property type="term" value="F:phosphoribosylglycinamide formyltransferase activity"/>
    <property type="evidence" value="ECO:0007669"/>
    <property type="project" value="UniProtKB-UniRule"/>
</dbReference>
<organism evidence="6 7">
    <name type="scientific">Fructobacillus ficulneus</name>
    <dbReference type="NCBI Taxonomy" id="157463"/>
    <lineage>
        <taxon>Bacteria</taxon>
        <taxon>Bacillati</taxon>
        <taxon>Bacillota</taxon>
        <taxon>Bacilli</taxon>
        <taxon>Lactobacillales</taxon>
        <taxon>Lactobacillaceae</taxon>
        <taxon>Fructobacillus</taxon>
    </lineage>
</organism>
<evidence type="ECO:0000313" key="7">
    <source>
        <dbReference type="Proteomes" id="UP000253891"/>
    </source>
</evidence>
<protein>
    <recommendedName>
        <fullName evidence="4">Phosphoribosylglycinamide formyltransferase</fullName>
        <ecNumber evidence="4">2.1.2.2</ecNumber>
    </recommendedName>
    <alternativeName>
        <fullName evidence="4">5'-phosphoribosylglycinamide transformylase</fullName>
    </alternativeName>
    <alternativeName>
        <fullName evidence="4">GAR transformylase</fullName>
        <shortName evidence="4">GART</shortName>
    </alternativeName>
</protein>
<dbReference type="PANTHER" id="PTHR43369">
    <property type="entry name" value="PHOSPHORIBOSYLGLYCINAMIDE FORMYLTRANSFERASE"/>
    <property type="match status" value="1"/>
</dbReference>
<name>A0A0K8MG32_9LACO</name>
<evidence type="ECO:0000256" key="3">
    <source>
        <dbReference type="ARBA" id="ARBA00022755"/>
    </source>
</evidence>
<comment type="function">
    <text evidence="4">Catalyzes the transfer of a formyl group from 10-formyltetrahydrofolate to 5-phospho-ribosyl-glycinamide (GAR), producing 5-phospho-ribosyl-N-formylglycinamide (FGAR) and tetrahydrofolate.</text>
</comment>
<dbReference type="SUPFAM" id="SSF53328">
    <property type="entry name" value="Formyltransferase"/>
    <property type="match status" value="1"/>
</dbReference>
<reference evidence="6 7" key="1">
    <citation type="journal article" date="2015" name="BMC Genomics">
        <title>Comparative genomics of Fructobacillus spp. and Leuconostoc spp. reveals niche-specific evolution of Fructobacillus spp.</title>
        <authorList>
            <person name="Endo A."/>
            <person name="Tanizawa Y."/>
            <person name="Tanaka N."/>
            <person name="Maeno S."/>
            <person name="Kumar H."/>
            <person name="Shiwa Y."/>
            <person name="Okada S."/>
            <person name="Yoshikawa H."/>
            <person name="Dicks L."/>
            <person name="Nakagawa J."/>
            <person name="Arita M."/>
        </authorList>
    </citation>
    <scope>NUCLEOTIDE SEQUENCE [LARGE SCALE GENOMIC DNA]</scope>
    <source>
        <strain evidence="6 7">JCM 12225</strain>
    </source>
</reference>
<gene>
    <name evidence="4" type="primary">purN</name>
    <name evidence="6" type="ORF">FFIC_140800</name>
</gene>
<comment type="similarity">
    <text evidence="4">Belongs to the GART family.</text>
</comment>